<feature type="non-terminal residue" evidence="1">
    <location>
        <position position="79"/>
    </location>
</feature>
<feature type="non-terminal residue" evidence="1">
    <location>
        <position position="1"/>
    </location>
</feature>
<sequence>KDYSYQFLHTYSLQVPAEYLLSSYKPTSTCSESIISPYKHISTISVIRNYSERTINNYRSKFARYTGNCSMYNYGYRTT</sequence>
<protein>
    <submittedName>
        <fullName evidence="1">Uncharacterized protein</fullName>
    </submittedName>
</protein>
<evidence type="ECO:0000313" key="2">
    <source>
        <dbReference type="Proteomes" id="UP001233999"/>
    </source>
</evidence>
<reference evidence="1" key="2">
    <citation type="submission" date="2023-05" db="EMBL/GenBank/DDBJ databases">
        <authorList>
            <person name="Fouks B."/>
        </authorList>
    </citation>
    <scope>NUCLEOTIDE SEQUENCE</scope>
    <source>
        <strain evidence="1">Stay&amp;Tobe</strain>
        <tissue evidence="1">Testes</tissue>
    </source>
</reference>
<gene>
    <name evidence="1" type="ORF">L9F63_023630</name>
</gene>
<organism evidence="1 2">
    <name type="scientific">Diploptera punctata</name>
    <name type="common">Pacific beetle cockroach</name>
    <dbReference type="NCBI Taxonomy" id="6984"/>
    <lineage>
        <taxon>Eukaryota</taxon>
        <taxon>Metazoa</taxon>
        <taxon>Ecdysozoa</taxon>
        <taxon>Arthropoda</taxon>
        <taxon>Hexapoda</taxon>
        <taxon>Insecta</taxon>
        <taxon>Pterygota</taxon>
        <taxon>Neoptera</taxon>
        <taxon>Polyneoptera</taxon>
        <taxon>Dictyoptera</taxon>
        <taxon>Blattodea</taxon>
        <taxon>Blaberoidea</taxon>
        <taxon>Blaberidae</taxon>
        <taxon>Diplopterinae</taxon>
        <taxon>Diploptera</taxon>
    </lineage>
</organism>
<dbReference type="AlphaFoldDB" id="A0AAD7ZIS8"/>
<name>A0AAD7ZIS8_DIPPU</name>
<keyword evidence="2" id="KW-1185">Reference proteome</keyword>
<proteinExistence type="predicted"/>
<dbReference type="Proteomes" id="UP001233999">
    <property type="component" value="Unassembled WGS sequence"/>
</dbReference>
<accession>A0AAD7ZIS8</accession>
<comment type="caution">
    <text evidence="1">The sequence shown here is derived from an EMBL/GenBank/DDBJ whole genome shotgun (WGS) entry which is preliminary data.</text>
</comment>
<reference evidence="1" key="1">
    <citation type="journal article" date="2023" name="IScience">
        <title>Live-bearing cockroach genome reveals convergent evolutionary mechanisms linked to viviparity in insects and beyond.</title>
        <authorList>
            <person name="Fouks B."/>
            <person name="Harrison M.C."/>
            <person name="Mikhailova A.A."/>
            <person name="Marchal E."/>
            <person name="English S."/>
            <person name="Carruthers M."/>
            <person name="Jennings E.C."/>
            <person name="Chiamaka E.L."/>
            <person name="Frigard R.A."/>
            <person name="Pippel M."/>
            <person name="Attardo G.M."/>
            <person name="Benoit J.B."/>
            <person name="Bornberg-Bauer E."/>
            <person name="Tobe S.S."/>
        </authorList>
    </citation>
    <scope>NUCLEOTIDE SEQUENCE</scope>
    <source>
        <strain evidence="1">Stay&amp;Tobe</strain>
    </source>
</reference>
<evidence type="ECO:0000313" key="1">
    <source>
        <dbReference type="EMBL" id="KAJ9581191.1"/>
    </source>
</evidence>
<dbReference type="EMBL" id="JASPKZ010007994">
    <property type="protein sequence ID" value="KAJ9581191.1"/>
    <property type="molecule type" value="Genomic_DNA"/>
</dbReference>